<evidence type="ECO:0000313" key="4">
    <source>
        <dbReference type="Proteomes" id="UP000008068"/>
    </source>
</evidence>
<dbReference type="AlphaFoldDB" id="G0MCE1"/>
<evidence type="ECO:0000256" key="2">
    <source>
        <dbReference type="SAM" id="Phobius"/>
    </source>
</evidence>
<keyword evidence="2" id="KW-1133">Transmembrane helix</keyword>
<feature type="region of interest" description="Disordered" evidence="1">
    <location>
        <begin position="211"/>
        <end position="242"/>
    </location>
</feature>
<gene>
    <name evidence="3" type="ORF">CAEBREN_30021</name>
</gene>
<feature type="compositionally biased region" description="Basic residues" evidence="1">
    <location>
        <begin position="212"/>
        <end position="226"/>
    </location>
</feature>
<sequence length="328" mass="38301">MRADIRGKNNNRICHLTKSFSILEGRKQYNSITGSSMRWKIDILLEAAGNYQKFMMTCQICRSTVNETANISTRHQSKKYNKWSNTGFYDVDARSQVKSQDEPVIKKNNHWKYDGSNAELKLQNVRITPPSISSQYEENETAHQQCAIRLMKEKKRKETTHEEDTAMEWKKVQYMPQQSYQPDQSSLLMFSQSQLRPCCAIYITGSSTNSCQRKKNRLKNPVKKKRPTNEKNQRTSTSEKEKKGNLCLQRVFNVQSMQYFTMAYYPMVISMVITMPILNGYVLCGYNGRFRVNFNQCTYISINGYLQIIQWLVNYAVTILYNGTKFLD</sequence>
<protein>
    <submittedName>
        <fullName evidence="3">Uncharacterized protein</fullName>
    </submittedName>
</protein>
<organism evidence="4">
    <name type="scientific">Caenorhabditis brenneri</name>
    <name type="common">Nematode worm</name>
    <dbReference type="NCBI Taxonomy" id="135651"/>
    <lineage>
        <taxon>Eukaryota</taxon>
        <taxon>Metazoa</taxon>
        <taxon>Ecdysozoa</taxon>
        <taxon>Nematoda</taxon>
        <taxon>Chromadorea</taxon>
        <taxon>Rhabditida</taxon>
        <taxon>Rhabditina</taxon>
        <taxon>Rhabditomorpha</taxon>
        <taxon>Rhabditoidea</taxon>
        <taxon>Rhabditidae</taxon>
        <taxon>Peloderinae</taxon>
        <taxon>Caenorhabditis</taxon>
    </lineage>
</organism>
<dbReference type="HOGENOM" id="CLU_847924_0_0_1"/>
<dbReference type="Proteomes" id="UP000008068">
    <property type="component" value="Unassembled WGS sequence"/>
</dbReference>
<dbReference type="InParanoid" id="G0MCE1"/>
<reference evidence="4" key="1">
    <citation type="submission" date="2011-07" db="EMBL/GenBank/DDBJ databases">
        <authorList>
            <consortium name="Caenorhabditis brenneri Sequencing and Analysis Consortium"/>
            <person name="Wilson R.K."/>
        </authorList>
    </citation>
    <scope>NUCLEOTIDE SEQUENCE [LARGE SCALE GENOMIC DNA]</scope>
    <source>
        <strain evidence="4">PB2801</strain>
    </source>
</reference>
<name>G0MCE1_CAEBE</name>
<evidence type="ECO:0000313" key="3">
    <source>
        <dbReference type="EMBL" id="EGT45613.1"/>
    </source>
</evidence>
<proteinExistence type="predicted"/>
<dbReference type="EMBL" id="GL379789">
    <property type="protein sequence ID" value="EGT45613.1"/>
    <property type="molecule type" value="Genomic_DNA"/>
</dbReference>
<keyword evidence="4" id="KW-1185">Reference proteome</keyword>
<accession>G0MCE1</accession>
<keyword evidence="2" id="KW-0472">Membrane</keyword>
<feature type="transmembrane region" description="Helical" evidence="2">
    <location>
        <begin position="263"/>
        <end position="284"/>
    </location>
</feature>
<feature type="compositionally biased region" description="Basic and acidic residues" evidence="1">
    <location>
        <begin position="227"/>
        <end position="242"/>
    </location>
</feature>
<keyword evidence="2" id="KW-0812">Transmembrane</keyword>
<evidence type="ECO:0000256" key="1">
    <source>
        <dbReference type="SAM" id="MobiDB-lite"/>
    </source>
</evidence>